<feature type="chain" id="PRO_5037263428" evidence="2">
    <location>
        <begin position="22"/>
        <end position="130"/>
    </location>
</feature>
<organism evidence="3 4">
    <name type="scientific">Globodera rostochiensis</name>
    <name type="common">Golden nematode worm</name>
    <name type="synonym">Heterodera rostochiensis</name>
    <dbReference type="NCBI Taxonomy" id="31243"/>
    <lineage>
        <taxon>Eukaryota</taxon>
        <taxon>Metazoa</taxon>
        <taxon>Ecdysozoa</taxon>
        <taxon>Nematoda</taxon>
        <taxon>Chromadorea</taxon>
        <taxon>Rhabditida</taxon>
        <taxon>Tylenchina</taxon>
        <taxon>Tylenchomorpha</taxon>
        <taxon>Tylenchoidea</taxon>
        <taxon>Heteroderidae</taxon>
        <taxon>Heteroderinae</taxon>
        <taxon>Globodera</taxon>
    </lineage>
</organism>
<protein>
    <submittedName>
        <fullName evidence="4">Pepsin inhibitor-3-like repeated domain-containing protein</fullName>
    </submittedName>
</protein>
<evidence type="ECO:0000256" key="1">
    <source>
        <dbReference type="SAM" id="MobiDB-lite"/>
    </source>
</evidence>
<feature type="region of interest" description="Disordered" evidence="1">
    <location>
        <begin position="95"/>
        <end position="130"/>
    </location>
</feature>
<evidence type="ECO:0000313" key="3">
    <source>
        <dbReference type="Proteomes" id="UP000887572"/>
    </source>
</evidence>
<evidence type="ECO:0000256" key="2">
    <source>
        <dbReference type="SAM" id="SignalP"/>
    </source>
</evidence>
<feature type="signal peptide" evidence="2">
    <location>
        <begin position="1"/>
        <end position="21"/>
    </location>
</feature>
<evidence type="ECO:0000313" key="4">
    <source>
        <dbReference type="WBParaSite" id="Gr19_v10_g7421.t1"/>
    </source>
</evidence>
<keyword evidence="2" id="KW-0732">Signal</keyword>
<dbReference type="WBParaSite" id="Gr19_v10_g7421.t1">
    <property type="protein sequence ID" value="Gr19_v10_g7421.t1"/>
    <property type="gene ID" value="Gr19_v10_g7421"/>
</dbReference>
<sequence>MLFQSSFFVFIISALLFPIGAVDVQLATRGCQYSVNDGIISDGEGHSRRMTPDEEQQLANYHAAVARATEEFQSQMMRAVAAPFKEFGQNIGQTPQLRLPEAPCFRVNGQTDQSYGGGGGGGDDEAASDD</sequence>
<proteinExistence type="predicted"/>
<name>A0A914I4G1_GLORO</name>
<reference evidence="4" key="1">
    <citation type="submission" date="2022-11" db="UniProtKB">
        <authorList>
            <consortium name="WormBaseParasite"/>
        </authorList>
    </citation>
    <scope>IDENTIFICATION</scope>
</reference>
<accession>A0A914I4G1</accession>
<dbReference type="Proteomes" id="UP000887572">
    <property type="component" value="Unplaced"/>
</dbReference>
<keyword evidence="3" id="KW-1185">Reference proteome</keyword>
<dbReference type="AlphaFoldDB" id="A0A914I4G1"/>